<keyword evidence="6" id="KW-0489">Methyltransferase</keyword>
<protein>
    <submittedName>
        <fullName evidence="6">Isoprenylcysteine carboxylmethyltransferase family protein</fullName>
    </submittedName>
</protein>
<evidence type="ECO:0000256" key="4">
    <source>
        <dbReference type="ARBA" id="ARBA00023136"/>
    </source>
</evidence>
<dbReference type="Pfam" id="PF04191">
    <property type="entry name" value="PEMT"/>
    <property type="match status" value="1"/>
</dbReference>
<dbReference type="AlphaFoldDB" id="A0A3R9ZFN3"/>
<evidence type="ECO:0000256" key="1">
    <source>
        <dbReference type="ARBA" id="ARBA00004127"/>
    </source>
</evidence>
<evidence type="ECO:0000313" key="7">
    <source>
        <dbReference type="Proteomes" id="UP000274907"/>
    </source>
</evidence>
<keyword evidence="6" id="KW-0808">Transferase</keyword>
<dbReference type="GO" id="GO:0012505">
    <property type="term" value="C:endomembrane system"/>
    <property type="evidence" value="ECO:0007669"/>
    <property type="project" value="UniProtKB-SubCell"/>
</dbReference>
<evidence type="ECO:0000256" key="3">
    <source>
        <dbReference type="ARBA" id="ARBA00022989"/>
    </source>
</evidence>
<dbReference type="OrthoDB" id="941586at2"/>
<dbReference type="Gene3D" id="1.20.120.1630">
    <property type="match status" value="1"/>
</dbReference>
<accession>A0A3R9ZFN3</accession>
<sequence length="146" mass="15417">MRIPPAGLFAGAAAAQRLLAGRLSTPPLLLPALPLLAAAGLLGVGAVREFHRARTTIDPVQVERASTLVTGGVLGRTRNPMYLALALMLVGHAASRRSVPALLPVAGFVWAIGRWQIAAEETALSARFGAEYQAYADRVPRWLACV</sequence>
<dbReference type="RefSeq" id="WP_126119607.1">
    <property type="nucleotide sequence ID" value="NZ_RXHJ01000002.1"/>
</dbReference>
<dbReference type="EMBL" id="RXHJ01000002">
    <property type="protein sequence ID" value="RSZ65511.1"/>
    <property type="molecule type" value="Genomic_DNA"/>
</dbReference>
<evidence type="ECO:0000313" key="6">
    <source>
        <dbReference type="EMBL" id="RSZ65511.1"/>
    </source>
</evidence>
<dbReference type="InterPro" id="IPR007318">
    <property type="entry name" value="Phopholipid_MeTrfase"/>
</dbReference>
<name>A0A3R9ZFN3_9CORY</name>
<keyword evidence="4 5" id="KW-0472">Membrane</keyword>
<proteinExistence type="predicted"/>
<evidence type="ECO:0000256" key="5">
    <source>
        <dbReference type="SAM" id="Phobius"/>
    </source>
</evidence>
<keyword evidence="7" id="KW-1185">Reference proteome</keyword>
<dbReference type="GO" id="GO:0032259">
    <property type="term" value="P:methylation"/>
    <property type="evidence" value="ECO:0007669"/>
    <property type="project" value="UniProtKB-KW"/>
</dbReference>
<feature type="transmembrane region" description="Helical" evidence="5">
    <location>
        <begin position="30"/>
        <end position="47"/>
    </location>
</feature>
<comment type="subcellular location">
    <subcellularLocation>
        <location evidence="1">Endomembrane system</location>
        <topology evidence="1">Multi-pass membrane protein</topology>
    </subcellularLocation>
</comment>
<keyword evidence="3 5" id="KW-1133">Transmembrane helix</keyword>
<comment type="caution">
    <text evidence="6">The sequence shown here is derived from an EMBL/GenBank/DDBJ whole genome shotgun (WGS) entry which is preliminary data.</text>
</comment>
<organism evidence="6 7">
    <name type="scientific">Corynebacterium hylobatis</name>
    <dbReference type="NCBI Taxonomy" id="1859290"/>
    <lineage>
        <taxon>Bacteria</taxon>
        <taxon>Bacillati</taxon>
        <taxon>Actinomycetota</taxon>
        <taxon>Actinomycetes</taxon>
        <taxon>Mycobacteriales</taxon>
        <taxon>Corynebacteriaceae</taxon>
        <taxon>Corynebacterium</taxon>
    </lineage>
</organism>
<dbReference type="Proteomes" id="UP000274907">
    <property type="component" value="Unassembled WGS sequence"/>
</dbReference>
<evidence type="ECO:0000256" key="2">
    <source>
        <dbReference type="ARBA" id="ARBA00022692"/>
    </source>
</evidence>
<keyword evidence="2 5" id="KW-0812">Transmembrane</keyword>
<gene>
    <name evidence="6" type="ORF">EAH68_01790</name>
</gene>
<reference evidence="6 7" key="1">
    <citation type="submission" date="2018-12" db="EMBL/GenBank/DDBJ databases">
        <title>YIM 101343 draft genome.</title>
        <authorList>
            <person name="Chen X."/>
        </authorList>
    </citation>
    <scope>NUCLEOTIDE SEQUENCE [LARGE SCALE GENOMIC DNA]</scope>
    <source>
        <strain evidence="6 7">YIM 101343</strain>
    </source>
</reference>
<dbReference type="GO" id="GO:0008168">
    <property type="term" value="F:methyltransferase activity"/>
    <property type="evidence" value="ECO:0007669"/>
    <property type="project" value="UniProtKB-KW"/>
</dbReference>